<evidence type="ECO:0000313" key="3">
    <source>
        <dbReference type="Proteomes" id="UP000029121"/>
    </source>
</evidence>
<dbReference type="Gene3D" id="3.30.420.10">
    <property type="entry name" value="Ribonuclease H-like superfamily/Ribonuclease H"/>
    <property type="match status" value="1"/>
</dbReference>
<dbReference type="InterPro" id="IPR052929">
    <property type="entry name" value="RNase_H-like_EbsB-rel"/>
</dbReference>
<dbReference type="GO" id="GO:0004523">
    <property type="term" value="F:RNA-DNA hybrid ribonuclease activity"/>
    <property type="evidence" value="ECO:0007669"/>
    <property type="project" value="InterPro"/>
</dbReference>
<dbReference type="CDD" id="cd06222">
    <property type="entry name" value="RNase_H_like"/>
    <property type="match status" value="1"/>
</dbReference>
<feature type="domain" description="RNase H type-1" evidence="1">
    <location>
        <begin position="128"/>
        <end position="244"/>
    </location>
</feature>
<dbReference type="Pfam" id="PF13456">
    <property type="entry name" value="RVT_3"/>
    <property type="match status" value="1"/>
</dbReference>
<name>R0I5K1_9BRAS</name>
<dbReference type="GO" id="GO:0003676">
    <property type="term" value="F:nucleic acid binding"/>
    <property type="evidence" value="ECO:0007669"/>
    <property type="project" value="InterPro"/>
</dbReference>
<sequence length="255" mass="27264">MWKLLGNALPLGLNLASLGLSANAIRLLLSYPFSSELWDIAPVLHKPNLSPNMQLHSLLLSARQMLFLPPVGLSNPPIFPWTLAVVLLKAITDAKAWSAAEALIPLQTAKPSTPAPPIPVPSIHLCFVDATWMADSGNSGLGWTFQSANRFSGSASAFVPCALAAEALGVKHALSSALDHELTHIQVFSDSQTLVCLLIAKESTVELRGILFDISLLCLQFISLSFHYIPRSCNSLADSLAKRALVSLNLLPAGV</sequence>
<dbReference type="AlphaFoldDB" id="R0I5K1"/>
<dbReference type="PANTHER" id="PTHR47074:SF49">
    <property type="entry name" value="POLYNUCLEOTIDYL TRANSFERASE, RIBONUCLEASE H-LIKE SUPERFAMILY PROTEIN"/>
    <property type="match status" value="1"/>
</dbReference>
<dbReference type="Proteomes" id="UP000029121">
    <property type="component" value="Unassembled WGS sequence"/>
</dbReference>
<evidence type="ECO:0000259" key="1">
    <source>
        <dbReference type="Pfam" id="PF13456"/>
    </source>
</evidence>
<keyword evidence="3" id="KW-1185">Reference proteome</keyword>
<proteinExistence type="predicted"/>
<dbReference type="eggNOG" id="KOG1075">
    <property type="taxonomic scope" value="Eukaryota"/>
</dbReference>
<dbReference type="SUPFAM" id="SSF53098">
    <property type="entry name" value="Ribonuclease H-like"/>
    <property type="match status" value="1"/>
</dbReference>
<dbReference type="InterPro" id="IPR012337">
    <property type="entry name" value="RNaseH-like_sf"/>
</dbReference>
<dbReference type="EMBL" id="KB870805">
    <property type="protein sequence ID" value="EOA37539.1"/>
    <property type="molecule type" value="Genomic_DNA"/>
</dbReference>
<evidence type="ECO:0000313" key="2">
    <source>
        <dbReference type="EMBL" id="EOA37539.1"/>
    </source>
</evidence>
<protein>
    <recommendedName>
        <fullName evidence="1">RNase H type-1 domain-containing protein</fullName>
    </recommendedName>
</protein>
<dbReference type="InterPro" id="IPR036397">
    <property type="entry name" value="RNaseH_sf"/>
</dbReference>
<dbReference type="InterPro" id="IPR044730">
    <property type="entry name" value="RNase_H-like_dom_plant"/>
</dbReference>
<organism evidence="2 3">
    <name type="scientific">Capsella rubella</name>
    <dbReference type="NCBI Taxonomy" id="81985"/>
    <lineage>
        <taxon>Eukaryota</taxon>
        <taxon>Viridiplantae</taxon>
        <taxon>Streptophyta</taxon>
        <taxon>Embryophyta</taxon>
        <taxon>Tracheophyta</taxon>
        <taxon>Spermatophyta</taxon>
        <taxon>Magnoliopsida</taxon>
        <taxon>eudicotyledons</taxon>
        <taxon>Gunneridae</taxon>
        <taxon>Pentapetalae</taxon>
        <taxon>rosids</taxon>
        <taxon>malvids</taxon>
        <taxon>Brassicales</taxon>
        <taxon>Brassicaceae</taxon>
        <taxon>Camelineae</taxon>
        <taxon>Capsella</taxon>
    </lineage>
</organism>
<accession>R0I5K1</accession>
<dbReference type="InterPro" id="IPR002156">
    <property type="entry name" value="RNaseH_domain"/>
</dbReference>
<gene>
    <name evidence="2" type="ORF">CARUB_v10011765mg</name>
</gene>
<reference evidence="3" key="1">
    <citation type="journal article" date="2013" name="Nat. Genet.">
        <title>The Capsella rubella genome and the genomic consequences of rapid mating system evolution.</title>
        <authorList>
            <person name="Slotte T."/>
            <person name="Hazzouri K.M."/>
            <person name="Agren J.A."/>
            <person name="Koenig D."/>
            <person name="Maumus F."/>
            <person name="Guo Y.L."/>
            <person name="Steige K."/>
            <person name="Platts A.E."/>
            <person name="Escobar J.S."/>
            <person name="Newman L.K."/>
            <person name="Wang W."/>
            <person name="Mandakova T."/>
            <person name="Vello E."/>
            <person name="Smith L.M."/>
            <person name="Henz S.R."/>
            <person name="Steffen J."/>
            <person name="Takuno S."/>
            <person name="Brandvain Y."/>
            <person name="Coop G."/>
            <person name="Andolfatto P."/>
            <person name="Hu T.T."/>
            <person name="Blanchette M."/>
            <person name="Clark R.M."/>
            <person name="Quesneville H."/>
            <person name="Nordborg M."/>
            <person name="Gaut B.S."/>
            <person name="Lysak M.A."/>
            <person name="Jenkins J."/>
            <person name="Grimwood J."/>
            <person name="Chapman J."/>
            <person name="Prochnik S."/>
            <person name="Shu S."/>
            <person name="Rokhsar D."/>
            <person name="Schmutz J."/>
            <person name="Weigel D."/>
            <person name="Wright S.I."/>
        </authorList>
    </citation>
    <scope>NUCLEOTIDE SEQUENCE [LARGE SCALE GENOMIC DNA]</scope>
    <source>
        <strain evidence="3">cv. Monte Gargano</strain>
    </source>
</reference>
<dbReference type="PANTHER" id="PTHR47074">
    <property type="entry name" value="BNAC02G40300D PROTEIN"/>
    <property type="match status" value="1"/>
</dbReference>